<dbReference type="GO" id="GO:0000428">
    <property type="term" value="C:DNA-directed RNA polymerase complex"/>
    <property type="evidence" value="ECO:0007669"/>
    <property type="project" value="UniProtKB-KW"/>
</dbReference>
<gene>
    <name evidence="3" type="ORF">BXU00_00880</name>
</gene>
<dbReference type="AlphaFoldDB" id="A0A397WP15"/>
<protein>
    <submittedName>
        <fullName evidence="3">DNA-directed RNA polymerase subunit K</fullName>
    </submittedName>
</protein>
<dbReference type="InterPro" id="IPR036161">
    <property type="entry name" value="RPB6/omega-like_sf"/>
</dbReference>
<sequence>MSRKPSRFAIARLISARALMIAMGAPPLIKLSKEDLERINYSPIKIAMMEYERGVLPLVVRFKGT</sequence>
<dbReference type="GO" id="GO:0003899">
    <property type="term" value="F:DNA-directed RNA polymerase activity"/>
    <property type="evidence" value="ECO:0007669"/>
    <property type="project" value="InterPro"/>
</dbReference>
<dbReference type="EMBL" id="MWMI01000001">
    <property type="protein sequence ID" value="RIB35641.1"/>
    <property type="molecule type" value="Genomic_DNA"/>
</dbReference>
<dbReference type="GO" id="GO:0003677">
    <property type="term" value="F:DNA binding"/>
    <property type="evidence" value="ECO:0007669"/>
    <property type="project" value="InterPro"/>
</dbReference>
<dbReference type="Gene3D" id="3.90.940.10">
    <property type="match status" value="1"/>
</dbReference>
<evidence type="ECO:0000313" key="3">
    <source>
        <dbReference type="EMBL" id="RIB35641.1"/>
    </source>
</evidence>
<dbReference type="Pfam" id="PF01192">
    <property type="entry name" value="RNA_pol_Rpb6"/>
    <property type="match status" value="1"/>
</dbReference>
<evidence type="ECO:0000256" key="1">
    <source>
        <dbReference type="ARBA" id="ARBA00022478"/>
    </source>
</evidence>
<organism evidence="3 4">
    <name type="scientific">Candidatus Nanoclepta minutus</name>
    <dbReference type="NCBI Taxonomy" id="1940235"/>
    <lineage>
        <taxon>Archaea</taxon>
        <taxon>Nanobdellota</taxon>
        <taxon>Candidatus Nanoclepta</taxon>
    </lineage>
</organism>
<accession>A0A397WP15</accession>
<proteinExistence type="predicted"/>
<dbReference type="GO" id="GO:0006351">
    <property type="term" value="P:DNA-templated transcription"/>
    <property type="evidence" value="ECO:0007669"/>
    <property type="project" value="InterPro"/>
</dbReference>
<reference evidence="3 4" key="1">
    <citation type="journal article" date="2018" name="Syst. Appl. Microbiol.">
        <title>A new symbiotic nanoarchaeote (Candidatus Nanoclepta minutus) and its host (Zestosphaera tikiterensis gen. nov., sp. nov.) from a New Zealand hot spring.</title>
        <authorList>
            <person name="St John E."/>
            <person name="Liu Y."/>
            <person name="Podar M."/>
            <person name="Stott M.B."/>
            <person name="Meneghin J."/>
            <person name="Chen Z."/>
            <person name="Lagutin K."/>
            <person name="Mitchell K."/>
            <person name="Reysenbach A.L."/>
        </authorList>
    </citation>
    <scope>NUCLEOTIDE SEQUENCE [LARGE SCALE GENOMIC DNA]</scope>
    <source>
        <strain evidence="3">NZ3</strain>
    </source>
</reference>
<dbReference type="Proteomes" id="UP000266622">
    <property type="component" value="Unassembled WGS sequence"/>
</dbReference>
<dbReference type="InterPro" id="IPR006110">
    <property type="entry name" value="Pol_omega/Rpo6/RPB6"/>
</dbReference>
<dbReference type="NCBIfam" id="NF002208">
    <property type="entry name" value="PRK01099.1-3"/>
    <property type="match status" value="1"/>
</dbReference>
<keyword evidence="1 3" id="KW-0240">DNA-directed RNA polymerase</keyword>
<dbReference type="SUPFAM" id="SSF63562">
    <property type="entry name" value="RPB6/omega subunit-like"/>
    <property type="match status" value="1"/>
</dbReference>
<comment type="caution">
    <text evidence="3">The sequence shown here is derived from an EMBL/GenBank/DDBJ whole genome shotgun (WGS) entry which is preliminary data.</text>
</comment>
<keyword evidence="2" id="KW-0804">Transcription</keyword>
<evidence type="ECO:0000256" key="2">
    <source>
        <dbReference type="ARBA" id="ARBA00023163"/>
    </source>
</evidence>
<name>A0A397WP15_9ARCH</name>
<evidence type="ECO:0000313" key="4">
    <source>
        <dbReference type="Proteomes" id="UP000266622"/>
    </source>
</evidence>